<dbReference type="Pfam" id="PF03625">
    <property type="entry name" value="DUF302"/>
    <property type="match status" value="1"/>
</dbReference>
<dbReference type="EMBL" id="CP030053">
    <property type="protein sequence ID" value="QAU44407.1"/>
    <property type="molecule type" value="Genomic_DNA"/>
</dbReference>
<dbReference type="Gene3D" id="3.30.310.70">
    <property type="entry name" value="TT1751-like domain"/>
    <property type="match status" value="1"/>
</dbReference>
<dbReference type="InterPro" id="IPR005180">
    <property type="entry name" value="DUF302"/>
</dbReference>
<evidence type="ECO:0000313" key="6">
    <source>
        <dbReference type="Proteomes" id="UP000290401"/>
    </source>
</evidence>
<gene>
    <name evidence="4" type="ORF">EAS56_24070</name>
    <name evidence="3" type="ORF">XH91_02910</name>
</gene>
<keyword evidence="1" id="KW-0732">Signal</keyword>
<reference evidence="4 6" key="2">
    <citation type="submission" date="2018-10" db="EMBL/GenBank/DDBJ databases">
        <title>Bradyrhizobium sp. nov., effective nodules isolated from peanut in China.</title>
        <authorList>
            <person name="Li Y."/>
        </authorList>
    </citation>
    <scope>NUCLEOTIDE SEQUENCE [LARGE SCALE GENOMIC DNA]</scope>
    <source>
        <strain evidence="4 6">CCBAU 53426</strain>
    </source>
</reference>
<dbReference type="Proteomes" id="UP000290401">
    <property type="component" value="Unassembled WGS sequence"/>
</dbReference>
<feature type="signal peptide" evidence="1">
    <location>
        <begin position="1"/>
        <end position="25"/>
    </location>
</feature>
<protein>
    <submittedName>
        <fullName evidence="3">DUF302 domain-containing protein</fullName>
    </submittedName>
</protein>
<evidence type="ECO:0000259" key="2">
    <source>
        <dbReference type="Pfam" id="PF03625"/>
    </source>
</evidence>
<evidence type="ECO:0000313" key="4">
    <source>
        <dbReference type="EMBL" id="RXH10023.1"/>
    </source>
</evidence>
<feature type="chain" id="PRO_5042238014" evidence="1">
    <location>
        <begin position="26"/>
        <end position="157"/>
    </location>
</feature>
<dbReference type="PANTHER" id="PTHR38342:SF2">
    <property type="entry name" value="INNER MEMBRANE OR EXPORTED"/>
    <property type="match status" value="1"/>
</dbReference>
<keyword evidence="6" id="KW-1185">Reference proteome</keyword>
<dbReference type="Proteomes" id="UP000288972">
    <property type="component" value="Chromosome"/>
</dbReference>
<dbReference type="CDD" id="cd14797">
    <property type="entry name" value="DUF302"/>
    <property type="match status" value="1"/>
</dbReference>
<dbReference type="EMBL" id="RDQZ01000022">
    <property type="protein sequence ID" value="RXH10023.1"/>
    <property type="molecule type" value="Genomic_DNA"/>
</dbReference>
<proteinExistence type="predicted"/>
<organism evidence="3 5">
    <name type="scientific">Bradyrhizobium guangzhouense</name>
    <dbReference type="NCBI Taxonomy" id="1325095"/>
    <lineage>
        <taxon>Bacteria</taxon>
        <taxon>Pseudomonadati</taxon>
        <taxon>Pseudomonadota</taxon>
        <taxon>Alphaproteobacteria</taxon>
        <taxon>Hyphomicrobiales</taxon>
        <taxon>Nitrobacteraceae</taxon>
        <taxon>Bradyrhizobium</taxon>
    </lineage>
</organism>
<dbReference type="InterPro" id="IPR035923">
    <property type="entry name" value="TT1751-like_sf"/>
</dbReference>
<dbReference type="KEGG" id="bgz:XH91_02910"/>
<dbReference type="AlphaFoldDB" id="A0AAE5WWK1"/>
<name>A0AAE5WWK1_9BRAD</name>
<reference evidence="3 5" key="1">
    <citation type="submission" date="2018-06" db="EMBL/GenBank/DDBJ databases">
        <title>Comparative genomics of rhizobia nodulating Arachis hypogaea in China.</title>
        <authorList>
            <person name="Li Y."/>
        </authorList>
    </citation>
    <scope>NUCLEOTIDE SEQUENCE [LARGE SCALE GENOMIC DNA]</scope>
    <source>
        <strain evidence="3 5">CCBAU 51670</strain>
    </source>
</reference>
<sequence>MKLSRLIGMVALIAATCLWETKAMAADGLITIKSSFGPEVTMKWLEAEVKARGLTVFAHIDHAAGAAAVDLKLRPTDLLIFGNAKGGTPLMQQAQTAGIDLPLKALVWQDEQGATWLSYNDPAFLAQRHGAGEPARPVVAALTGALHAIATKATSKP</sequence>
<dbReference type="SUPFAM" id="SSF103247">
    <property type="entry name" value="TT1751-like"/>
    <property type="match status" value="1"/>
</dbReference>
<evidence type="ECO:0000313" key="5">
    <source>
        <dbReference type="Proteomes" id="UP000288972"/>
    </source>
</evidence>
<evidence type="ECO:0000256" key="1">
    <source>
        <dbReference type="SAM" id="SignalP"/>
    </source>
</evidence>
<feature type="domain" description="DUF302" evidence="2">
    <location>
        <begin position="60"/>
        <end position="122"/>
    </location>
</feature>
<dbReference type="PANTHER" id="PTHR38342">
    <property type="entry name" value="SLR5037 PROTEIN"/>
    <property type="match status" value="1"/>
</dbReference>
<evidence type="ECO:0000313" key="3">
    <source>
        <dbReference type="EMBL" id="QAU44407.1"/>
    </source>
</evidence>
<accession>A0AAE5WWK1</accession>